<dbReference type="AlphaFoldDB" id="A0A0B7AJ35"/>
<protein>
    <submittedName>
        <fullName evidence="1">Uncharacterized protein</fullName>
    </submittedName>
</protein>
<reference evidence="1" key="1">
    <citation type="submission" date="2014-12" db="EMBL/GenBank/DDBJ databases">
        <title>Insight into the proteome of Arion vulgaris.</title>
        <authorList>
            <person name="Aradska J."/>
            <person name="Bulat T."/>
            <person name="Smidak R."/>
            <person name="Sarate P."/>
            <person name="Gangsoo J."/>
            <person name="Sialana F."/>
            <person name="Bilban M."/>
            <person name="Lubec G."/>
        </authorList>
    </citation>
    <scope>NUCLEOTIDE SEQUENCE</scope>
    <source>
        <tissue evidence="1">Skin</tissue>
    </source>
</reference>
<dbReference type="EMBL" id="HACG01034119">
    <property type="protein sequence ID" value="CEK80984.1"/>
    <property type="molecule type" value="Transcribed_RNA"/>
</dbReference>
<gene>
    <name evidence="1" type="primary">ORF123711</name>
</gene>
<organism evidence="1">
    <name type="scientific">Arion vulgaris</name>
    <dbReference type="NCBI Taxonomy" id="1028688"/>
    <lineage>
        <taxon>Eukaryota</taxon>
        <taxon>Metazoa</taxon>
        <taxon>Spiralia</taxon>
        <taxon>Lophotrochozoa</taxon>
        <taxon>Mollusca</taxon>
        <taxon>Gastropoda</taxon>
        <taxon>Heterobranchia</taxon>
        <taxon>Euthyneura</taxon>
        <taxon>Panpulmonata</taxon>
        <taxon>Eupulmonata</taxon>
        <taxon>Stylommatophora</taxon>
        <taxon>Helicina</taxon>
        <taxon>Arionoidea</taxon>
        <taxon>Arionidae</taxon>
        <taxon>Arion</taxon>
    </lineage>
</organism>
<proteinExistence type="predicted"/>
<name>A0A0B7AJ35_9EUPU</name>
<sequence>MLISWMLLYYFDPHYKLTITTNCPYVGNFFTITTNCPSLETDHNYKLCSYLSSVIIILTITTN</sequence>
<accession>A0A0B7AJ35</accession>
<evidence type="ECO:0000313" key="1">
    <source>
        <dbReference type="EMBL" id="CEK80984.1"/>
    </source>
</evidence>